<dbReference type="EMBL" id="GBXM01000862">
    <property type="protein sequence ID" value="JAI07716.1"/>
    <property type="molecule type" value="Transcribed_RNA"/>
</dbReference>
<reference evidence="1" key="1">
    <citation type="submission" date="2014-11" db="EMBL/GenBank/DDBJ databases">
        <authorList>
            <person name="Amaro Gonzalez C."/>
        </authorList>
    </citation>
    <scope>NUCLEOTIDE SEQUENCE</scope>
</reference>
<proteinExistence type="predicted"/>
<sequence>MTLIQRIIHWWMEMRTSMQTSKTKRSL</sequence>
<dbReference type="AlphaFoldDB" id="A0A0E9Y0S5"/>
<organism evidence="1">
    <name type="scientific">Anguilla anguilla</name>
    <name type="common">European freshwater eel</name>
    <name type="synonym">Muraena anguilla</name>
    <dbReference type="NCBI Taxonomy" id="7936"/>
    <lineage>
        <taxon>Eukaryota</taxon>
        <taxon>Metazoa</taxon>
        <taxon>Chordata</taxon>
        <taxon>Craniata</taxon>
        <taxon>Vertebrata</taxon>
        <taxon>Euteleostomi</taxon>
        <taxon>Actinopterygii</taxon>
        <taxon>Neopterygii</taxon>
        <taxon>Teleostei</taxon>
        <taxon>Anguilliformes</taxon>
        <taxon>Anguillidae</taxon>
        <taxon>Anguilla</taxon>
    </lineage>
</organism>
<accession>A0A0E9Y0S5</accession>
<reference evidence="1" key="2">
    <citation type="journal article" date="2015" name="Fish Shellfish Immunol.">
        <title>Early steps in the European eel (Anguilla anguilla)-Vibrio vulnificus interaction in the gills: Role of the RtxA13 toxin.</title>
        <authorList>
            <person name="Callol A."/>
            <person name="Pajuelo D."/>
            <person name="Ebbesson L."/>
            <person name="Teles M."/>
            <person name="MacKenzie S."/>
            <person name="Amaro C."/>
        </authorList>
    </citation>
    <scope>NUCLEOTIDE SEQUENCE</scope>
</reference>
<evidence type="ECO:0000313" key="1">
    <source>
        <dbReference type="EMBL" id="JAI07716.1"/>
    </source>
</evidence>
<protein>
    <submittedName>
        <fullName evidence="1">Uncharacterized protein</fullName>
    </submittedName>
</protein>
<name>A0A0E9Y0S5_ANGAN</name>